<dbReference type="InterPro" id="IPR001647">
    <property type="entry name" value="HTH_TetR"/>
</dbReference>
<sequence length="188" mass="20145">MRADARRNYDRLVETARHAFAERGTEASLEDIAKTAGVGIGTLYRHFPTRQALLREVLRDGIAAIRDKGRQVLEGPATPVDALAEWLRALIRHTATFRGLSAEIMGGLREEGSEFSEACGLMEAIGAELLTRAQATGAVRADVGPDDLIKLVSAMAWLSEQGEDDTGRLVGIMFDGLLVGANAPAVSS</sequence>
<dbReference type="InterPro" id="IPR049445">
    <property type="entry name" value="TetR_SbtR-like_C"/>
</dbReference>
<feature type="DNA-binding region" description="H-T-H motif" evidence="4">
    <location>
        <begin position="28"/>
        <end position="47"/>
    </location>
</feature>
<dbReference type="PRINTS" id="PR00455">
    <property type="entry name" value="HTHTETR"/>
</dbReference>
<dbReference type="SUPFAM" id="SSF46689">
    <property type="entry name" value="Homeodomain-like"/>
    <property type="match status" value="1"/>
</dbReference>
<evidence type="ECO:0000256" key="1">
    <source>
        <dbReference type="ARBA" id="ARBA00023015"/>
    </source>
</evidence>
<dbReference type="InterPro" id="IPR036271">
    <property type="entry name" value="Tet_transcr_reg_TetR-rel_C_sf"/>
</dbReference>
<protein>
    <submittedName>
        <fullName evidence="6">TetR/AcrR family transcriptional regulator</fullName>
    </submittedName>
</protein>
<reference evidence="7" key="1">
    <citation type="journal article" date="2019" name="Int. J. Syst. Evol. Microbiol.">
        <title>The Global Catalogue of Microorganisms (GCM) 10K type strain sequencing project: providing services to taxonomists for standard genome sequencing and annotation.</title>
        <authorList>
            <consortium name="The Broad Institute Genomics Platform"/>
            <consortium name="The Broad Institute Genome Sequencing Center for Infectious Disease"/>
            <person name="Wu L."/>
            <person name="Ma J."/>
        </authorList>
    </citation>
    <scope>NUCLEOTIDE SEQUENCE [LARGE SCALE GENOMIC DNA]</scope>
    <source>
        <strain evidence="7">TBRC 1276</strain>
    </source>
</reference>
<keyword evidence="7" id="KW-1185">Reference proteome</keyword>
<keyword evidence="3" id="KW-0804">Transcription</keyword>
<evidence type="ECO:0000259" key="5">
    <source>
        <dbReference type="PROSITE" id="PS50977"/>
    </source>
</evidence>
<dbReference type="RefSeq" id="WP_379529888.1">
    <property type="nucleotide sequence ID" value="NZ_JBHSBI010000010.1"/>
</dbReference>
<dbReference type="InterPro" id="IPR009057">
    <property type="entry name" value="Homeodomain-like_sf"/>
</dbReference>
<feature type="domain" description="HTH tetR-type" evidence="5">
    <location>
        <begin position="6"/>
        <end position="65"/>
    </location>
</feature>
<keyword evidence="1" id="KW-0805">Transcription regulation</keyword>
<dbReference type="PANTHER" id="PTHR30055:SF234">
    <property type="entry name" value="HTH-TYPE TRANSCRIPTIONAL REGULATOR BETI"/>
    <property type="match status" value="1"/>
</dbReference>
<dbReference type="Pfam" id="PF21597">
    <property type="entry name" value="TetR_C_43"/>
    <property type="match status" value="1"/>
</dbReference>
<proteinExistence type="predicted"/>
<evidence type="ECO:0000313" key="6">
    <source>
        <dbReference type="EMBL" id="MFC4009871.1"/>
    </source>
</evidence>
<dbReference type="Pfam" id="PF00440">
    <property type="entry name" value="TetR_N"/>
    <property type="match status" value="1"/>
</dbReference>
<dbReference type="Proteomes" id="UP001595851">
    <property type="component" value="Unassembled WGS sequence"/>
</dbReference>
<evidence type="ECO:0000256" key="2">
    <source>
        <dbReference type="ARBA" id="ARBA00023125"/>
    </source>
</evidence>
<dbReference type="EMBL" id="JBHSBI010000010">
    <property type="protein sequence ID" value="MFC4009871.1"/>
    <property type="molecule type" value="Genomic_DNA"/>
</dbReference>
<evidence type="ECO:0000256" key="3">
    <source>
        <dbReference type="ARBA" id="ARBA00023163"/>
    </source>
</evidence>
<evidence type="ECO:0000256" key="4">
    <source>
        <dbReference type="PROSITE-ProRule" id="PRU00335"/>
    </source>
</evidence>
<evidence type="ECO:0000313" key="7">
    <source>
        <dbReference type="Proteomes" id="UP001595851"/>
    </source>
</evidence>
<keyword evidence="2 4" id="KW-0238">DNA-binding</keyword>
<comment type="caution">
    <text evidence="6">The sequence shown here is derived from an EMBL/GenBank/DDBJ whole genome shotgun (WGS) entry which is preliminary data.</text>
</comment>
<organism evidence="6 7">
    <name type="scientific">Nonomuraea purpurea</name>
    <dbReference type="NCBI Taxonomy" id="1849276"/>
    <lineage>
        <taxon>Bacteria</taxon>
        <taxon>Bacillati</taxon>
        <taxon>Actinomycetota</taxon>
        <taxon>Actinomycetes</taxon>
        <taxon>Streptosporangiales</taxon>
        <taxon>Streptosporangiaceae</taxon>
        <taxon>Nonomuraea</taxon>
    </lineage>
</organism>
<dbReference type="PANTHER" id="PTHR30055">
    <property type="entry name" value="HTH-TYPE TRANSCRIPTIONAL REGULATOR RUTR"/>
    <property type="match status" value="1"/>
</dbReference>
<name>A0ABV8G798_9ACTN</name>
<dbReference type="InterPro" id="IPR050109">
    <property type="entry name" value="HTH-type_TetR-like_transc_reg"/>
</dbReference>
<gene>
    <name evidence="6" type="ORF">ACFOY2_21760</name>
</gene>
<dbReference type="SUPFAM" id="SSF48498">
    <property type="entry name" value="Tetracyclin repressor-like, C-terminal domain"/>
    <property type="match status" value="1"/>
</dbReference>
<dbReference type="PROSITE" id="PS50977">
    <property type="entry name" value="HTH_TETR_2"/>
    <property type="match status" value="1"/>
</dbReference>
<accession>A0ABV8G798</accession>
<dbReference type="Gene3D" id="1.10.357.10">
    <property type="entry name" value="Tetracycline Repressor, domain 2"/>
    <property type="match status" value="1"/>
</dbReference>